<dbReference type="PROSITE" id="PS50937">
    <property type="entry name" value="HTH_MERR_2"/>
    <property type="match status" value="1"/>
</dbReference>
<dbReference type="GO" id="GO:0003700">
    <property type="term" value="F:DNA-binding transcription factor activity"/>
    <property type="evidence" value="ECO:0007669"/>
    <property type="project" value="InterPro"/>
</dbReference>
<dbReference type="InterPro" id="IPR000551">
    <property type="entry name" value="MerR-type_HTH_dom"/>
</dbReference>
<feature type="transmembrane region" description="Helical" evidence="2">
    <location>
        <begin position="172"/>
        <end position="191"/>
    </location>
</feature>
<dbReference type="PRINTS" id="PR00040">
    <property type="entry name" value="HTHMERR"/>
</dbReference>
<dbReference type="SMART" id="SM00422">
    <property type="entry name" value="HTH_MERR"/>
    <property type="match status" value="1"/>
</dbReference>
<evidence type="ECO:0000256" key="2">
    <source>
        <dbReference type="SAM" id="Phobius"/>
    </source>
</evidence>
<dbReference type="Proteomes" id="UP000051439">
    <property type="component" value="Unassembled WGS sequence"/>
</dbReference>
<dbReference type="InterPro" id="IPR047057">
    <property type="entry name" value="MerR_fam"/>
</dbReference>
<sequence>MKTMSTYTTGELAKLGGVSVRTIQYYDQKGVLNPTTISDGGRRLYTDKELKTLRLILLLKSMGLSLATIRDLLSEENANEILTMLLAEQERHLKQTQQVTENQLRTVKQVQNSLSDLALVSQKDLGGIENMMASQPKMRRLHGTLLFWGLIIDVIEVLAIGIWIMTGNWVPTAIGLPIVIVIAGWLVRLYYREVRYICPNCHTIFQPKKADFFFSRHTAKTRKLTCTHCRYRGYCVEMIGQKSK</sequence>
<comment type="caution">
    <text evidence="4">The sequence shown here is derived from an EMBL/GenBank/DDBJ whole genome shotgun (WGS) entry which is preliminary data.</text>
</comment>
<dbReference type="CDD" id="cd01106">
    <property type="entry name" value="HTH_TipAL-Mta"/>
    <property type="match status" value="1"/>
</dbReference>
<dbReference type="Gene3D" id="1.10.1660.10">
    <property type="match status" value="1"/>
</dbReference>
<keyword evidence="1" id="KW-0238">DNA-binding</keyword>
<keyword evidence="5" id="KW-1185">Reference proteome</keyword>
<dbReference type="EMBL" id="AZEB01000003">
    <property type="protein sequence ID" value="KRL22893.1"/>
    <property type="molecule type" value="Genomic_DNA"/>
</dbReference>
<reference evidence="4 5" key="1">
    <citation type="journal article" date="2015" name="Genome Announc.">
        <title>Expanding the biotechnology potential of lactobacilli through comparative genomics of 213 strains and associated genera.</title>
        <authorList>
            <person name="Sun Z."/>
            <person name="Harris H.M."/>
            <person name="McCann A."/>
            <person name="Guo C."/>
            <person name="Argimon S."/>
            <person name="Zhang W."/>
            <person name="Yang X."/>
            <person name="Jeffery I.B."/>
            <person name="Cooney J.C."/>
            <person name="Kagawa T.F."/>
            <person name="Liu W."/>
            <person name="Song Y."/>
            <person name="Salvetti E."/>
            <person name="Wrobel A."/>
            <person name="Rasinkangas P."/>
            <person name="Parkhill J."/>
            <person name="Rea M.C."/>
            <person name="O'Sullivan O."/>
            <person name="Ritari J."/>
            <person name="Douillard F.P."/>
            <person name="Paul Ross R."/>
            <person name="Yang R."/>
            <person name="Briner A.E."/>
            <person name="Felis G.E."/>
            <person name="de Vos W.M."/>
            <person name="Barrangou R."/>
            <person name="Klaenhammer T.R."/>
            <person name="Caufield P.W."/>
            <person name="Cui Y."/>
            <person name="Zhang H."/>
            <person name="O'Toole P.W."/>
        </authorList>
    </citation>
    <scope>NUCLEOTIDE SEQUENCE [LARGE SCALE GENOMIC DNA]</scope>
    <source>
        <strain evidence="4 5">DSM 19906</strain>
    </source>
</reference>
<evidence type="ECO:0000313" key="5">
    <source>
        <dbReference type="Proteomes" id="UP000051439"/>
    </source>
</evidence>
<proteinExistence type="predicted"/>
<accession>A0A0R1NRC4</accession>
<dbReference type="PANTHER" id="PTHR30204">
    <property type="entry name" value="REDOX-CYCLING DRUG-SENSING TRANSCRIPTIONAL ACTIVATOR SOXR"/>
    <property type="match status" value="1"/>
</dbReference>
<keyword evidence="2" id="KW-1133">Transmembrane helix</keyword>
<dbReference type="InterPro" id="IPR009061">
    <property type="entry name" value="DNA-bd_dom_put_sf"/>
</dbReference>
<dbReference type="SUPFAM" id="SSF46955">
    <property type="entry name" value="Putative DNA-binding domain"/>
    <property type="match status" value="1"/>
</dbReference>
<evidence type="ECO:0000259" key="3">
    <source>
        <dbReference type="PROSITE" id="PS50937"/>
    </source>
</evidence>
<dbReference type="Pfam" id="PF13411">
    <property type="entry name" value="MerR_1"/>
    <property type="match status" value="1"/>
</dbReference>
<keyword evidence="2" id="KW-0472">Membrane</keyword>
<evidence type="ECO:0000313" key="4">
    <source>
        <dbReference type="EMBL" id="KRL22893.1"/>
    </source>
</evidence>
<evidence type="ECO:0000256" key="1">
    <source>
        <dbReference type="ARBA" id="ARBA00023125"/>
    </source>
</evidence>
<dbReference type="PANTHER" id="PTHR30204:SF96">
    <property type="entry name" value="CHROMOSOME-ANCHORING PROTEIN RACA"/>
    <property type="match status" value="1"/>
</dbReference>
<gene>
    <name evidence="4" type="ORF">FC98_GL001645</name>
</gene>
<feature type="transmembrane region" description="Helical" evidence="2">
    <location>
        <begin position="145"/>
        <end position="166"/>
    </location>
</feature>
<keyword evidence="2" id="KW-0812">Transmembrane</keyword>
<name>A0A0R1NRC4_9LACO</name>
<feature type="domain" description="HTH merR-type" evidence="3">
    <location>
        <begin position="6"/>
        <end position="75"/>
    </location>
</feature>
<dbReference type="GO" id="GO:0003677">
    <property type="term" value="F:DNA binding"/>
    <property type="evidence" value="ECO:0007669"/>
    <property type="project" value="UniProtKB-KW"/>
</dbReference>
<dbReference type="PATRIC" id="fig|1423766.4.peg.1703"/>
<dbReference type="AlphaFoldDB" id="A0A0R1NRC4"/>
<protein>
    <submittedName>
        <fullName evidence="4">Transcriptional regulator, MerR family</fullName>
    </submittedName>
</protein>
<organism evidence="4 5">
    <name type="scientific">Lentilactobacillus kisonensis DSM 19906 = JCM 15041</name>
    <dbReference type="NCBI Taxonomy" id="1423766"/>
    <lineage>
        <taxon>Bacteria</taxon>
        <taxon>Bacillati</taxon>
        <taxon>Bacillota</taxon>
        <taxon>Bacilli</taxon>
        <taxon>Lactobacillales</taxon>
        <taxon>Lactobacillaceae</taxon>
        <taxon>Lentilactobacillus</taxon>
    </lineage>
</organism>